<dbReference type="GO" id="GO:0032204">
    <property type="term" value="P:regulation of telomere maintenance"/>
    <property type="evidence" value="ECO:0007669"/>
    <property type="project" value="TreeGrafter"/>
</dbReference>
<accession>A0A161ZVW9</accession>
<feature type="region of interest" description="Disordered" evidence="1">
    <location>
        <begin position="397"/>
        <end position="424"/>
    </location>
</feature>
<dbReference type="Proteomes" id="UP000077755">
    <property type="component" value="Chromosome 6"/>
</dbReference>
<dbReference type="PANTHER" id="PTHR13413:SF0">
    <property type="entry name" value="YLP MOTIF-CONTAINING PROTEIN 1"/>
    <property type="match status" value="1"/>
</dbReference>
<dbReference type="OrthoDB" id="513595at2759"/>
<dbReference type="EMBL" id="LNRQ01000006">
    <property type="protein sequence ID" value="KZM91100.1"/>
    <property type="molecule type" value="Genomic_DNA"/>
</dbReference>
<dbReference type="STRING" id="79200.A0A161ZVW9"/>
<dbReference type="Gramene" id="KZM91100">
    <property type="protein sequence ID" value="KZM91100"/>
    <property type="gene ID" value="DCAR_021535"/>
</dbReference>
<dbReference type="InterPro" id="IPR027417">
    <property type="entry name" value="P-loop_NTPase"/>
</dbReference>
<dbReference type="SUPFAM" id="SSF52540">
    <property type="entry name" value="P-loop containing nucleoside triphosphate hydrolases"/>
    <property type="match status" value="1"/>
</dbReference>
<sequence length="853" mass="95274">MDPHHHHYPWRARPPPPPIVQQGNNICPICSISHFPFCPPNTRFFPHPPNNPNYFPPPPQFDPPPYYNHPPIDAFRMPRQFSPNFDHGVVGVKRMRDDVVDSVGSYSAFVSEDERRLKLLIRDHGTQSGYEKAGLGRGYSKIDESAIKSSGNSEMYEFQNPCVDGFDKGTAFVEPGVGSRGFGEEKGFGYRQMSDAENADRMRFQYKSSTMTDDMQRRPLVPQSVQGLYTGSNNDTGFHHNSQRLMSRDSMSIKEPYYSHQGHEMQGSINEQRSNFSVVNRDFDNQLSNSYRSSQNSEHQIPGIRPSFGVNAQLENANLSPSGHQNMQKGVYPSIYNGAAPRAYDIHPPLPASPPPPLPMEPRGNPYPRPFASSSPQLASNSLFPISVSSSIDVPLSHPPLAESQSVTQKYHSDKPTQHTSASAPCEDIQARQASFKYSVDQHTFPLRSIDKPKAIDASQIFKQPHRATRPDHIVIILRGLPGSGKSYLAKILRDIEVENGGDPPRIHSMDDYFMTEVEKVVDSDLKSPGSIRGRKPVMKTVMEYCYEPEMEEAYRSSMLKAFKKTLDEGVFSFIIVDDRNLRVADFAQFWATAKRSGFEVYLLEATYKDPAGCAARNVHGFTQDEIQKMAFQWEEASSLYLKLDAKSLLSGAGLEDGGIQEVDMDMEDEDPAGGLTGLEDGKFQDPTVPLINDVKSSDPVEHDKKWSVEDHPTEEVKELRTSKWSHEFDEGDGQRSESAKSNSGALSGLICAYGKKDKSVSWGDKVGNMGFSIGAANKVKLVSLVIGPGAGYNLKSNPLTEKDNLPLVKKKLESPRQNVFQEQLRAERESFKAIFEKRKQRIGGLGTEEDIL</sequence>
<dbReference type="Gene3D" id="3.40.50.300">
    <property type="entry name" value="P-loop containing nucleotide triphosphate hydrolases"/>
    <property type="match status" value="1"/>
</dbReference>
<dbReference type="PANTHER" id="PTHR13413">
    <property type="entry name" value="YLP MOTIF CONTAINING PROTEIN NUCLEAR PROTEIN ZAP"/>
    <property type="match status" value="1"/>
</dbReference>
<dbReference type="FunFam" id="3.40.50.300:FF:000978">
    <property type="entry name" value="YLP motif-containing protein 1 isoform X3"/>
    <property type="match status" value="1"/>
</dbReference>
<gene>
    <name evidence="2" type="ORF">DCAR_021535</name>
    <name evidence="3" type="ORF">DCAR_0624713</name>
</gene>
<organism evidence="2">
    <name type="scientific">Daucus carota subsp. sativus</name>
    <name type="common">Carrot</name>
    <dbReference type="NCBI Taxonomy" id="79200"/>
    <lineage>
        <taxon>Eukaryota</taxon>
        <taxon>Viridiplantae</taxon>
        <taxon>Streptophyta</taxon>
        <taxon>Embryophyta</taxon>
        <taxon>Tracheophyta</taxon>
        <taxon>Spermatophyta</taxon>
        <taxon>Magnoliopsida</taxon>
        <taxon>eudicotyledons</taxon>
        <taxon>Gunneridae</taxon>
        <taxon>Pentapetalae</taxon>
        <taxon>asterids</taxon>
        <taxon>campanulids</taxon>
        <taxon>Apiales</taxon>
        <taxon>Apiaceae</taxon>
        <taxon>Apioideae</taxon>
        <taxon>Scandiceae</taxon>
        <taxon>Daucinae</taxon>
        <taxon>Daucus</taxon>
        <taxon>Daucus sect. Daucus</taxon>
    </lineage>
</organism>
<reference evidence="2" key="1">
    <citation type="journal article" date="2016" name="Nat. Genet.">
        <title>A high-quality carrot genome assembly provides new insights into carotenoid accumulation and asterid genome evolution.</title>
        <authorList>
            <person name="Iorizzo M."/>
            <person name="Ellison S."/>
            <person name="Senalik D."/>
            <person name="Zeng P."/>
            <person name="Satapoomin P."/>
            <person name="Huang J."/>
            <person name="Bowman M."/>
            <person name="Iovene M."/>
            <person name="Sanseverino W."/>
            <person name="Cavagnaro P."/>
            <person name="Yildiz M."/>
            <person name="Macko-Podgorni A."/>
            <person name="Moranska E."/>
            <person name="Grzebelus E."/>
            <person name="Grzebelus D."/>
            <person name="Ashrafi H."/>
            <person name="Zheng Z."/>
            <person name="Cheng S."/>
            <person name="Spooner D."/>
            <person name="Van Deynze A."/>
            <person name="Simon P."/>
        </authorList>
    </citation>
    <scope>NUCLEOTIDE SEQUENCE [LARGE SCALE GENOMIC DNA]</scope>
    <source>
        <tissue evidence="2">Leaf</tissue>
    </source>
</reference>
<evidence type="ECO:0000313" key="2">
    <source>
        <dbReference type="EMBL" id="KZM91100.1"/>
    </source>
</evidence>
<evidence type="ECO:0000313" key="4">
    <source>
        <dbReference type="Proteomes" id="UP000077755"/>
    </source>
</evidence>
<reference evidence="3" key="2">
    <citation type="submission" date="2022-03" db="EMBL/GenBank/DDBJ databases">
        <title>Draft title - Genomic analysis of global carrot germplasm unveils the trajectory of domestication and the origin of high carotenoid orange carrot.</title>
        <authorList>
            <person name="Iorizzo M."/>
            <person name="Ellison S."/>
            <person name="Senalik D."/>
            <person name="Macko-Podgorni A."/>
            <person name="Grzebelus D."/>
            <person name="Bostan H."/>
            <person name="Rolling W."/>
            <person name="Curaba J."/>
            <person name="Simon P."/>
        </authorList>
    </citation>
    <scope>NUCLEOTIDE SEQUENCE</scope>
    <source>
        <tissue evidence="3">Leaf</tissue>
    </source>
</reference>
<dbReference type="KEGG" id="dcr:108227238"/>
<evidence type="ECO:0000256" key="1">
    <source>
        <dbReference type="SAM" id="MobiDB-lite"/>
    </source>
</evidence>
<feature type="region of interest" description="Disordered" evidence="1">
    <location>
        <begin position="693"/>
        <end position="743"/>
    </location>
</feature>
<name>A0A161ZVW9_DAUCS</name>
<dbReference type="OMA" id="SQIFKQP"/>
<keyword evidence="4" id="KW-1185">Reference proteome</keyword>
<feature type="compositionally biased region" description="Basic and acidic residues" evidence="1">
    <location>
        <begin position="696"/>
        <end position="739"/>
    </location>
</feature>
<dbReference type="AlphaFoldDB" id="A0A161ZVW9"/>
<dbReference type="GO" id="GO:0005634">
    <property type="term" value="C:nucleus"/>
    <property type="evidence" value="ECO:0007669"/>
    <property type="project" value="InterPro"/>
</dbReference>
<feature type="region of interest" description="Disordered" evidence="1">
    <location>
        <begin position="346"/>
        <end position="375"/>
    </location>
</feature>
<evidence type="ECO:0008006" key="5">
    <source>
        <dbReference type="Google" id="ProtNLM"/>
    </source>
</evidence>
<proteinExistence type="predicted"/>
<dbReference type="InterPro" id="IPR026314">
    <property type="entry name" value="YLP_motif_con_p1"/>
</dbReference>
<evidence type="ECO:0000313" key="3">
    <source>
        <dbReference type="EMBL" id="WOH05298.1"/>
    </source>
</evidence>
<feature type="compositionally biased region" description="Pro residues" evidence="1">
    <location>
        <begin position="348"/>
        <end position="369"/>
    </location>
</feature>
<dbReference type="EMBL" id="CP093348">
    <property type="protein sequence ID" value="WOH05298.1"/>
    <property type="molecule type" value="Genomic_DNA"/>
</dbReference>
<protein>
    <recommendedName>
        <fullName evidence="5">YLP motif-containing protein 1</fullName>
    </recommendedName>
</protein>